<proteinExistence type="predicted"/>
<name>A0A1M5Y4A8_9CLOT</name>
<dbReference type="RefSeq" id="WP_073340934.1">
    <property type="nucleotide sequence ID" value="NZ_FQXM01000049.1"/>
</dbReference>
<keyword evidence="3" id="KW-0238">DNA-binding</keyword>
<dbReference type="GO" id="GO:0016987">
    <property type="term" value="F:sigma factor activity"/>
    <property type="evidence" value="ECO:0007669"/>
    <property type="project" value="UniProtKB-KW"/>
</dbReference>
<dbReference type="SUPFAM" id="SSF88659">
    <property type="entry name" value="Sigma3 and sigma4 domains of RNA polymerase sigma factors"/>
    <property type="match status" value="1"/>
</dbReference>
<keyword evidence="7" id="KW-1185">Reference proteome</keyword>
<gene>
    <name evidence="6" type="ORF">SAMN02745207_04148</name>
</gene>
<dbReference type="EMBL" id="FQXM01000049">
    <property type="protein sequence ID" value="SHI06333.1"/>
    <property type="molecule type" value="Genomic_DNA"/>
</dbReference>
<accession>A0A1M5Y4A8</accession>
<dbReference type="Gene3D" id="1.10.1740.10">
    <property type="match status" value="1"/>
</dbReference>
<feature type="domain" description="RNA polymerase sigma-70 region 2" evidence="5">
    <location>
        <begin position="20"/>
        <end position="83"/>
    </location>
</feature>
<dbReference type="Gene3D" id="1.10.10.10">
    <property type="entry name" value="Winged helix-like DNA-binding domain superfamily/Winged helix DNA-binding domain"/>
    <property type="match status" value="1"/>
</dbReference>
<dbReference type="PANTHER" id="PTHR30385">
    <property type="entry name" value="SIGMA FACTOR F FLAGELLAR"/>
    <property type="match status" value="1"/>
</dbReference>
<dbReference type="OrthoDB" id="2966762at2"/>
<dbReference type="STRING" id="1121316.SAMN02745207_04148"/>
<dbReference type="NCBIfam" id="TIGR02937">
    <property type="entry name" value="sigma70-ECF"/>
    <property type="match status" value="1"/>
</dbReference>
<protein>
    <submittedName>
        <fullName evidence="6">RNA polymerase sigma factor, sigma-70 family</fullName>
    </submittedName>
</protein>
<keyword evidence="1" id="KW-0805">Transcription regulation</keyword>
<dbReference type="Pfam" id="PF04542">
    <property type="entry name" value="Sigma70_r2"/>
    <property type="match status" value="1"/>
</dbReference>
<evidence type="ECO:0000256" key="2">
    <source>
        <dbReference type="ARBA" id="ARBA00023082"/>
    </source>
</evidence>
<keyword evidence="4" id="KW-0804">Transcription</keyword>
<dbReference type="InterPro" id="IPR013325">
    <property type="entry name" value="RNA_pol_sigma_r2"/>
</dbReference>
<dbReference type="InterPro" id="IPR007627">
    <property type="entry name" value="RNA_pol_sigma70_r2"/>
</dbReference>
<dbReference type="GO" id="GO:0006352">
    <property type="term" value="P:DNA-templated transcription initiation"/>
    <property type="evidence" value="ECO:0007669"/>
    <property type="project" value="InterPro"/>
</dbReference>
<dbReference type="SUPFAM" id="SSF88946">
    <property type="entry name" value="Sigma2 domain of RNA polymerase sigma factors"/>
    <property type="match status" value="1"/>
</dbReference>
<organism evidence="6 7">
    <name type="scientific">Clostridium grantii DSM 8605</name>
    <dbReference type="NCBI Taxonomy" id="1121316"/>
    <lineage>
        <taxon>Bacteria</taxon>
        <taxon>Bacillati</taxon>
        <taxon>Bacillota</taxon>
        <taxon>Clostridia</taxon>
        <taxon>Eubacteriales</taxon>
        <taxon>Clostridiaceae</taxon>
        <taxon>Clostridium</taxon>
    </lineage>
</organism>
<dbReference type="AlphaFoldDB" id="A0A1M5Y4A8"/>
<dbReference type="InterPro" id="IPR013324">
    <property type="entry name" value="RNA_pol_sigma_r3/r4-like"/>
</dbReference>
<dbReference type="GO" id="GO:0003677">
    <property type="term" value="F:DNA binding"/>
    <property type="evidence" value="ECO:0007669"/>
    <property type="project" value="UniProtKB-KW"/>
</dbReference>
<evidence type="ECO:0000256" key="4">
    <source>
        <dbReference type="ARBA" id="ARBA00023163"/>
    </source>
</evidence>
<evidence type="ECO:0000313" key="6">
    <source>
        <dbReference type="EMBL" id="SHI06333.1"/>
    </source>
</evidence>
<evidence type="ECO:0000256" key="1">
    <source>
        <dbReference type="ARBA" id="ARBA00023015"/>
    </source>
</evidence>
<dbReference type="InterPro" id="IPR014284">
    <property type="entry name" value="RNA_pol_sigma-70_dom"/>
</dbReference>
<evidence type="ECO:0000256" key="3">
    <source>
        <dbReference type="ARBA" id="ARBA00023125"/>
    </source>
</evidence>
<sequence length="176" mass="20237">MKDLIIKAKQGDSMATETIINKYMPLVISEASKYHIPGYEFEDIVQHSILSIIKAINLYNINSNSFSSFLAITVKRSNINLLKGTIKHYREVQDETILNNSIDLYGFTVEDEVIAYDMVDKLGEALNKLSNVDKQLIVDFYIKRKKIKEIANKQGILEKEAYSRKKSAIKKLKRFL</sequence>
<dbReference type="Proteomes" id="UP000184447">
    <property type="component" value="Unassembled WGS sequence"/>
</dbReference>
<evidence type="ECO:0000313" key="7">
    <source>
        <dbReference type="Proteomes" id="UP000184447"/>
    </source>
</evidence>
<evidence type="ECO:0000259" key="5">
    <source>
        <dbReference type="Pfam" id="PF04542"/>
    </source>
</evidence>
<keyword evidence="2" id="KW-0731">Sigma factor</keyword>
<reference evidence="6 7" key="1">
    <citation type="submission" date="2016-11" db="EMBL/GenBank/DDBJ databases">
        <authorList>
            <person name="Jaros S."/>
            <person name="Januszkiewicz K."/>
            <person name="Wedrychowicz H."/>
        </authorList>
    </citation>
    <scope>NUCLEOTIDE SEQUENCE [LARGE SCALE GENOMIC DNA]</scope>
    <source>
        <strain evidence="6 7">DSM 8605</strain>
    </source>
</reference>
<dbReference type="PANTHER" id="PTHR30385:SF4">
    <property type="entry name" value="RNA POLYMERASE SIGMA-E FACTOR"/>
    <property type="match status" value="1"/>
</dbReference>
<dbReference type="InterPro" id="IPR036388">
    <property type="entry name" value="WH-like_DNA-bd_sf"/>
</dbReference>